<name>A0ABP7HIA3_9PSEU</name>
<keyword evidence="6 7" id="KW-0472">Membrane</keyword>
<keyword evidence="2" id="KW-0813">Transport</keyword>
<evidence type="ECO:0000256" key="1">
    <source>
        <dbReference type="ARBA" id="ARBA00004651"/>
    </source>
</evidence>
<feature type="transmembrane region" description="Helical" evidence="7">
    <location>
        <begin position="271"/>
        <end position="294"/>
    </location>
</feature>
<organism evidence="9 10">
    <name type="scientific">Amycolatopsis tucumanensis</name>
    <dbReference type="NCBI Taxonomy" id="401106"/>
    <lineage>
        <taxon>Bacteria</taxon>
        <taxon>Bacillati</taxon>
        <taxon>Actinomycetota</taxon>
        <taxon>Actinomycetes</taxon>
        <taxon>Pseudonocardiales</taxon>
        <taxon>Pseudonocardiaceae</taxon>
        <taxon>Amycolatopsis</taxon>
    </lineage>
</organism>
<feature type="domain" description="Major facilitator superfamily (MFS) profile" evidence="8">
    <location>
        <begin position="1"/>
        <end position="366"/>
    </location>
</feature>
<evidence type="ECO:0000256" key="5">
    <source>
        <dbReference type="ARBA" id="ARBA00022989"/>
    </source>
</evidence>
<keyword evidence="3" id="KW-1003">Cell membrane</keyword>
<dbReference type="InterPro" id="IPR036259">
    <property type="entry name" value="MFS_trans_sf"/>
</dbReference>
<evidence type="ECO:0000313" key="10">
    <source>
        <dbReference type="Proteomes" id="UP001501624"/>
    </source>
</evidence>
<dbReference type="PROSITE" id="PS00216">
    <property type="entry name" value="SUGAR_TRANSPORT_1"/>
    <property type="match status" value="1"/>
</dbReference>
<evidence type="ECO:0000256" key="6">
    <source>
        <dbReference type="ARBA" id="ARBA00023136"/>
    </source>
</evidence>
<comment type="subcellular location">
    <subcellularLocation>
        <location evidence="1">Cell membrane</location>
        <topology evidence="1">Multi-pass membrane protein</topology>
    </subcellularLocation>
</comment>
<feature type="transmembrane region" description="Helical" evidence="7">
    <location>
        <begin position="306"/>
        <end position="333"/>
    </location>
</feature>
<dbReference type="InterPro" id="IPR005829">
    <property type="entry name" value="Sugar_transporter_CS"/>
</dbReference>
<feature type="transmembrane region" description="Helical" evidence="7">
    <location>
        <begin position="12"/>
        <end position="35"/>
    </location>
</feature>
<keyword evidence="4 7" id="KW-0812">Transmembrane</keyword>
<dbReference type="Gene3D" id="1.20.1250.20">
    <property type="entry name" value="MFS general substrate transporter like domains"/>
    <property type="match status" value="1"/>
</dbReference>
<feature type="transmembrane region" description="Helical" evidence="7">
    <location>
        <begin position="106"/>
        <end position="127"/>
    </location>
</feature>
<feature type="transmembrane region" description="Helical" evidence="7">
    <location>
        <begin position="76"/>
        <end position="94"/>
    </location>
</feature>
<comment type="caution">
    <text evidence="9">The sequence shown here is derived from an EMBL/GenBank/DDBJ whole genome shotgun (WGS) entry which is preliminary data.</text>
</comment>
<evidence type="ECO:0000256" key="2">
    <source>
        <dbReference type="ARBA" id="ARBA00022448"/>
    </source>
</evidence>
<evidence type="ECO:0000259" key="8">
    <source>
        <dbReference type="PROSITE" id="PS50850"/>
    </source>
</evidence>
<dbReference type="SUPFAM" id="SSF103473">
    <property type="entry name" value="MFS general substrate transporter"/>
    <property type="match status" value="1"/>
</dbReference>
<gene>
    <name evidence="9" type="ORF">GCM10022380_08830</name>
</gene>
<protein>
    <submittedName>
        <fullName evidence="9">MFS transporter</fullName>
    </submittedName>
</protein>
<reference evidence="10" key="1">
    <citation type="journal article" date="2019" name="Int. J. Syst. Evol. Microbiol.">
        <title>The Global Catalogue of Microorganisms (GCM) 10K type strain sequencing project: providing services to taxonomists for standard genome sequencing and annotation.</title>
        <authorList>
            <consortium name="The Broad Institute Genomics Platform"/>
            <consortium name="The Broad Institute Genome Sequencing Center for Infectious Disease"/>
            <person name="Wu L."/>
            <person name="Ma J."/>
        </authorList>
    </citation>
    <scope>NUCLEOTIDE SEQUENCE [LARGE SCALE GENOMIC DNA]</scope>
    <source>
        <strain evidence="10">JCM 17017</strain>
    </source>
</reference>
<feature type="transmembrane region" description="Helical" evidence="7">
    <location>
        <begin position="47"/>
        <end position="70"/>
    </location>
</feature>
<feature type="transmembrane region" description="Helical" evidence="7">
    <location>
        <begin position="243"/>
        <end position="265"/>
    </location>
</feature>
<proteinExistence type="predicted"/>
<feature type="transmembrane region" description="Helical" evidence="7">
    <location>
        <begin position="339"/>
        <end position="359"/>
    </location>
</feature>
<feature type="transmembrane region" description="Helical" evidence="7">
    <location>
        <begin position="215"/>
        <end position="236"/>
    </location>
</feature>
<dbReference type="InterPro" id="IPR050171">
    <property type="entry name" value="MFS_Transporters"/>
</dbReference>
<evidence type="ECO:0000256" key="3">
    <source>
        <dbReference type="ARBA" id="ARBA00022475"/>
    </source>
</evidence>
<feature type="transmembrane region" description="Helical" evidence="7">
    <location>
        <begin position="133"/>
        <end position="155"/>
    </location>
</feature>
<dbReference type="EMBL" id="BAABCM010000001">
    <property type="protein sequence ID" value="GAA3794174.1"/>
    <property type="molecule type" value="Genomic_DNA"/>
</dbReference>
<dbReference type="InterPro" id="IPR020846">
    <property type="entry name" value="MFS_dom"/>
</dbReference>
<sequence>MLYPVYAADWGLPSVVTTSVFATYPLTLLLMLLFAGGLSDVIGRRRAMLISIVLIGLGAGLFAIATNVGVLFAGRAVQGIGVGFAFSAASASLVENTVFTSPRAAGAVTTLSTSGGLTLSLVVGGALAQLLPWPLVLAHVVLAVVALLSFLLVYCTPDDRPAGSRFLPELPRAAPGTLGAVTTATLGVVVAYAVGAVFMSLGAQMARQLAGTGDLFITGLLLGLSSAVIGTTALLIGRVPSVVATLIGAVVSLIGLIPMVVTAATGSFVQFLLWCVISGAGYSFSFSGGISLAAKESPPSHRARTFSLVYLIAYLLQTVVAVGAGALATALGLAAAIDWIAPVLAVLSAALLVGSLAGIRKARQGKLQRVPALTS</sequence>
<accession>A0ABP7HIA3</accession>
<dbReference type="PROSITE" id="PS50850">
    <property type="entry name" value="MFS"/>
    <property type="match status" value="1"/>
</dbReference>
<keyword evidence="5 7" id="KW-1133">Transmembrane helix</keyword>
<evidence type="ECO:0000256" key="7">
    <source>
        <dbReference type="SAM" id="Phobius"/>
    </source>
</evidence>
<dbReference type="InterPro" id="IPR011701">
    <property type="entry name" value="MFS"/>
</dbReference>
<dbReference type="PANTHER" id="PTHR23517">
    <property type="entry name" value="RESISTANCE PROTEIN MDTM, PUTATIVE-RELATED-RELATED"/>
    <property type="match status" value="1"/>
</dbReference>
<dbReference type="Proteomes" id="UP001501624">
    <property type="component" value="Unassembled WGS sequence"/>
</dbReference>
<feature type="transmembrane region" description="Helical" evidence="7">
    <location>
        <begin position="176"/>
        <end position="203"/>
    </location>
</feature>
<dbReference type="Pfam" id="PF07690">
    <property type="entry name" value="MFS_1"/>
    <property type="match status" value="1"/>
</dbReference>
<evidence type="ECO:0000256" key="4">
    <source>
        <dbReference type="ARBA" id="ARBA00022692"/>
    </source>
</evidence>
<keyword evidence="10" id="KW-1185">Reference proteome</keyword>
<evidence type="ECO:0000313" key="9">
    <source>
        <dbReference type="EMBL" id="GAA3794174.1"/>
    </source>
</evidence>